<evidence type="ECO:0000313" key="1">
    <source>
        <dbReference type="EMBL" id="KKM22823.1"/>
    </source>
</evidence>
<proteinExistence type="predicted"/>
<name>A0A0F9KKX2_9ZZZZ</name>
<dbReference type="AlphaFoldDB" id="A0A0F9KKX2"/>
<dbReference type="EMBL" id="LAZR01013253">
    <property type="protein sequence ID" value="KKM22823.1"/>
    <property type="molecule type" value="Genomic_DNA"/>
</dbReference>
<reference evidence="1" key="1">
    <citation type="journal article" date="2015" name="Nature">
        <title>Complex archaea that bridge the gap between prokaryotes and eukaryotes.</title>
        <authorList>
            <person name="Spang A."/>
            <person name="Saw J.H."/>
            <person name="Jorgensen S.L."/>
            <person name="Zaremba-Niedzwiedzka K."/>
            <person name="Martijn J."/>
            <person name="Lind A.E."/>
            <person name="van Eijk R."/>
            <person name="Schleper C."/>
            <person name="Guy L."/>
            <person name="Ettema T.J."/>
        </authorList>
    </citation>
    <scope>NUCLEOTIDE SEQUENCE</scope>
</reference>
<accession>A0A0F9KKX2</accession>
<protein>
    <submittedName>
        <fullName evidence="1">Uncharacterized protein</fullName>
    </submittedName>
</protein>
<organism evidence="1">
    <name type="scientific">marine sediment metagenome</name>
    <dbReference type="NCBI Taxonomy" id="412755"/>
    <lineage>
        <taxon>unclassified sequences</taxon>
        <taxon>metagenomes</taxon>
        <taxon>ecological metagenomes</taxon>
    </lineage>
</organism>
<comment type="caution">
    <text evidence="1">The sequence shown here is derived from an EMBL/GenBank/DDBJ whole genome shotgun (WGS) entry which is preliminary data.</text>
</comment>
<sequence length="43" mass="4660">MEVLRCSNEDCPVAFRDVEKGTKKCSKCGAKIVKVENGEDGGE</sequence>
<gene>
    <name evidence="1" type="ORF">LCGC14_1621370</name>
</gene>